<organism evidence="8">
    <name type="scientific">marine sediment metagenome</name>
    <dbReference type="NCBI Taxonomy" id="412755"/>
    <lineage>
        <taxon>unclassified sequences</taxon>
        <taxon>metagenomes</taxon>
        <taxon>ecological metagenomes</taxon>
    </lineage>
</organism>
<gene>
    <name evidence="8" type="ORF">LCGC14_0077860</name>
</gene>
<feature type="transmembrane region" description="Helical" evidence="7">
    <location>
        <begin position="79"/>
        <end position="97"/>
    </location>
</feature>
<evidence type="ECO:0008006" key="9">
    <source>
        <dbReference type="Google" id="ProtNLM"/>
    </source>
</evidence>
<comment type="subcellular location">
    <subcellularLocation>
        <location evidence="1">Cell membrane</location>
        <topology evidence="1">Multi-pass membrane protein</topology>
    </subcellularLocation>
</comment>
<feature type="transmembrane region" description="Helical" evidence="7">
    <location>
        <begin position="206"/>
        <end position="227"/>
    </location>
</feature>
<keyword evidence="6 7" id="KW-0472">Membrane</keyword>
<keyword evidence="4 7" id="KW-0812">Transmembrane</keyword>
<proteinExistence type="predicted"/>
<evidence type="ECO:0000256" key="1">
    <source>
        <dbReference type="ARBA" id="ARBA00004651"/>
    </source>
</evidence>
<evidence type="ECO:0000313" key="8">
    <source>
        <dbReference type="EMBL" id="KKO05514.1"/>
    </source>
</evidence>
<dbReference type="AlphaFoldDB" id="A0A0F9YLJ6"/>
<feature type="transmembrane region" description="Helical" evidence="7">
    <location>
        <begin position="180"/>
        <end position="200"/>
    </location>
</feature>
<feature type="transmembrane region" description="Helical" evidence="7">
    <location>
        <begin position="143"/>
        <end position="168"/>
    </location>
</feature>
<dbReference type="InterPro" id="IPR052017">
    <property type="entry name" value="TSUP"/>
</dbReference>
<evidence type="ECO:0000256" key="2">
    <source>
        <dbReference type="ARBA" id="ARBA00022448"/>
    </source>
</evidence>
<accession>A0A0F9YLJ6</accession>
<dbReference type="Pfam" id="PF01925">
    <property type="entry name" value="TauE"/>
    <property type="match status" value="1"/>
</dbReference>
<sequence>MEYDPLLLALLAFLGLIAGWINTLAGGGSNLTLPMLMVLGLPPDVANGTNRVGVILQGMVAVKGFHHYGKLDTPSIRSILVPSMIGGALGALTAALMPNVALKPLLLGTVLTMSAVILMRPGFIAPPPGTPVKSVSESRAAWWSLLLAGVYGGFVQAGVGFILLAALAGVLRYDLVRANALKMVCTLAFTAISLLIFIWFDQVAWVPGLILALGTMLGSFLSVRFAISVQQSTIKWFLFAMTLVSCAAAVLF</sequence>
<name>A0A0F9YLJ6_9ZZZZ</name>
<feature type="transmembrane region" description="Helical" evidence="7">
    <location>
        <begin position="234"/>
        <end position="251"/>
    </location>
</feature>
<feature type="transmembrane region" description="Helical" evidence="7">
    <location>
        <begin position="104"/>
        <end position="123"/>
    </location>
</feature>
<dbReference type="InterPro" id="IPR002781">
    <property type="entry name" value="TM_pro_TauE-like"/>
</dbReference>
<keyword evidence="5 7" id="KW-1133">Transmembrane helix</keyword>
<evidence type="ECO:0000256" key="3">
    <source>
        <dbReference type="ARBA" id="ARBA00022475"/>
    </source>
</evidence>
<keyword evidence="2" id="KW-0813">Transport</keyword>
<dbReference type="GO" id="GO:0005886">
    <property type="term" value="C:plasma membrane"/>
    <property type="evidence" value="ECO:0007669"/>
    <property type="project" value="UniProtKB-SubCell"/>
</dbReference>
<dbReference type="PANTHER" id="PTHR30269:SF0">
    <property type="entry name" value="MEMBRANE TRANSPORTER PROTEIN YFCA-RELATED"/>
    <property type="match status" value="1"/>
</dbReference>
<evidence type="ECO:0000256" key="7">
    <source>
        <dbReference type="SAM" id="Phobius"/>
    </source>
</evidence>
<evidence type="ECO:0000256" key="5">
    <source>
        <dbReference type="ARBA" id="ARBA00022989"/>
    </source>
</evidence>
<reference evidence="8" key="1">
    <citation type="journal article" date="2015" name="Nature">
        <title>Complex archaea that bridge the gap between prokaryotes and eukaryotes.</title>
        <authorList>
            <person name="Spang A."/>
            <person name="Saw J.H."/>
            <person name="Jorgensen S.L."/>
            <person name="Zaremba-Niedzwiedzka K."/>
            <person name="Martijn J."/>
            <person name="Lind A.E."/>
            <person name="van Eijk R."/>
            <person name="Schleper C."/>
            <person name="Guy L."/>
            <person name="Ettema T.J."/>
        </authorList>
    </citation>
    <scope>NUCLEOTIDE SEQUENCE</scope>
</reference>
<evidence type="ECO:0000256" key="4">
    <source>
        <dbReference type="ARBA" id="ARBA00022692"/>
    </source>
</evidence>
<comment type="caution">
    <text evidence="8">The sequence shown here is derived from an EMBL/GenBank/DDBJ whole genome shotgun (WGS) entry which is preliminary data.</text>
</comment>
<evidence type="ECO:0000256" key="6">
    <source>
        <dbReference type="ARBA" id="ARBA00023136"/>
    </source>
</evidence>
<keyword evidence="3" id="KW-1003">Cell membrane</keyword>
<protein>
    <recommendedName>
        <fullName evidence="9">Membrane transporter protein</fullName>
    </recommendedName>
</protein>
<dbReference type="PANTHER" id="PTHR30269">
    <property type="entry name" value="TRANSMEMBRANE PROTEIN YFCA"/>
    <property type="match status" value="1"/>
</dbReference>
<dbReference type="EMBL" id="LAZR01000019">
    <property type="protein sequence ID" value="KKO05514.1"/>
    <property type="molecule type" value="Genomic_DNA"/>
</dbReference>